<dbReference type="KEGG" id="mefw:F1737_01720"/>
<dbReference type="Pfam" id="PF13360">
    <property type="entry name" value="PQQ_2"/>
    <property type="match status" value="1"/>
</dbReference>
<feature type="domain" description="Pyrrolo-quinoline quinone repeat" evidence="3">
    <location>
        <begin position="587"/>
        <end position="769"/>
    </location>
</feature>
<dbReference type="InterPro" id="IPR002372">
    <property type="entry name" value="PQQ_rpt_dom"/>
</dbReference>
<feature type="transmembrane region" description="Helical" evidence="2">
    <location>
        <begin position="1317"/>
        <end position="1336"/>
    </location>
</feature>
<dbReference type="EMBL" id="CP043875">
    <property type="protein sequence ID" value="WOF15489.1"/>
    <property type="molecule type" value="Genomic_DNA"/>
</dbReference>
<proteinExistence type="predicted"/>
<keyword evidence="2" id="KW-1133">Transmembrane helix</keyword>
<evidence type="ECO:0000313" key="5">
    <source>
        <dbReference type="EMBL" id="WOF15489.1"/>
    </source>
</evidence>
<feature type="region of interest" description="Disordered" evidence="1">
    <location>
        <begin position="1034"/>
        <end position="1063"/>
    </location>
</feature>
<dbReference type="SUPFAM" id="SSF50998">
    <property type="entry name" value="Quinoprotein alcohol dehydrogenase-like"/>
    <property type="match status" value="2"/>
</dbReference>
<feature type="domain" description="Transcobalamin-like C-terminal" evidence="4">
    <location>
        <begin position="961"/>
        <end position="1012"/>
    </location>
</feature>
<dbReference type="Pfam" id="PF14478">
    <property type="entry name" value="DUF4430"/>
    <property type="match status" value="2"/>
</dbReference>
<dbReference type="Gene3D" id="2.130.10.10">
    <property type="entry name" value="YVTN repeat-like/Quinoprotein amine dehydrogenase"/>
    <property type="match status" value="1"/>
</dbReference>
<dbReference type="InterPro" id="IPR011047">
    <property type="entry name" value="Quinoprotein_ADH-like_sf"/>
</dbReference>
<dbReference type="SMART" id="SM00564">
    <property type="entry name" value="PQQ"/>
    <property type="match status" value="7"/>
</dbReference>
<reference evidence="5 6" key="1">
    <citation type="submission" date="2019-09" db="EMBL/GenBank/DDBJ databases">
        <title>The complete genome of Methanoplanus sp. FWC-SCC4.</title>
        <authorList>
            <person name="Chen S.-C."/>
            <person name="Zhou Y.-Z."/>
            <person name="Lai M.-C."/>
        </authorList>
    </citation>
    <scope>NUCLEOTIDE SEQUENCE [LARGE SCALE GENOMIC DNA]</scope>
    <source>
        <strain evidence="5 6">FWC-SCC4</strain>
    </source>
</reference>
<name>A0AA97FAN6_9EURY</name>
<dbReference type="PANTHER" id="PTHR34512">
    <property type="entry name" value="CELL SURFACE PROTEIN"/>
    <property type="match status" value="1"/>
</dbReference>
<dbReference type="InterPro" id="IPR018391">
    <property type="entry name" value="PQQ_b-propeller_rpt"/>
</dbReference>
<gene>
    <name evidence="5" type="ORF">F1737_01720</name>
</gene>
<dbReference type="PANTHER" id="PTHR34512:SF30">
    <property type="entry name" value="OUTER MEMBRANE PROTEIN ASSEMBLY FACTOR BAMB"/>
    <property type="match status" value="1"/>
</dbReference>
<dbReference type="Gene3D" id="2.40.10.480">
    <property type="match status" value="2"/>
</dbReference>
<dbReference type="InterPro" id="IPR015943">
    <property type="entry name" value="WD40/YVTN_repeat-like_dom_sf"/>
</dbReference>
<sequence length="1342" mass="146244">MIPKTGIFLLILLCLLMTTPVLAESADYTGNVGITNGTTFTKDGIHFESQSSALSALNSLSKSLNFNYELNYTGDIPDIKSINGISVNITSGNRWNLIVNGNIVNTSPAGYECKKDDNIIFAYGPDGTDENNPVRFVNITVSDVRNYFKYEGDVELIQGTFSKDGIHFESNTSAFGALEILSIQESFPYTVTYSEWGAFIDPINGIGYNSDTGEYWNFLVNNNHMMTGASDYEANTGDTIVFAYGADGTDEINATALIKINVTNVEKFEGFEGSVQLTKGSIALVPDSEHPASNISALAALDAASKEGDFEYQVSYGGWGYQLDTIGNTGDSSQWIFLVNGQTARTGIQNYICKDGDKLSFYTGVWEEVTPGNWQPQSISESECIVNISVSVLPFKTWEGTVSLSDSGFEYHPLNNISNTYTVLENTDLGALKKASEQGFFSLNVSDSWYQDYGTFSLDGIADINSSAEQNNYWLIYINGEPVSSGLGGNKVVKDDVIKFCYGLCNYPEMVTPDTADKMVTIKVGSVIPGIDDPEKPQTGDGPSTANLKWTTTLPESPDTKPLIYNGKIYVSTWPDMDFGDGDEMYLYCLDADTGNEVWKNTLEDGYGSVAGAAIGGGNILVRGTNGKLYAVNLTSGTTEWIRTIDENPTPWSEVNSAPLVYKDRIFVTGQKSGILSIFDLKGNIQYSMNTGNSTYFSSPLGDGDNVYFACGGSKKLSCIDIYSYAWKWNVTVDDFIRSSPVLDDSNIYFTTKSGIYCINKDTGASLWNIAASPGSGTPAISGGSLFVGETDGLHCYDTSNGVENWHYESGSISGSPAVSDKTVYFATSEKAGKVIALDISTQNVIWSYTQTAPDDGNWASFYSSSPAIYNNRLYIGGEYYNKVYCFGAGDTVINNPDTGGKDSSDSSPSTSSVTYKSTLIGKGTLNVTAISGSEYLVKENTALGILIKSGYSYTVTDSAFEEYGSLFIDSIKGKKTTGTTGWMYQVNGISPGTGPNNYELKEGDEVLWYWSESMTDKPEDSYDKIGLKAAFSKSQTTDSKQQNENSGLGDESTESPGSTYSYNIGLPDSADLSLQESRTYLSLSLDAALNEGYNVKKDKNTISFSYGETTMEIKLEDYKEKDGQLFGPVESITLQTGQLESNNKNLGSFSVNINADLYAVPVDAKLTTLVYDDVSEDKLREFNYLLAGENQEIASVGAFVDVQKKNLEDGIDIGTSAIIFTVDKIWMQNKENADLIKIIHIKDNGETEILKTEFIGEDESGRYRFKAVSPDGLSGFALVWVKEVDENSISDKKGTYNKIADKIPEEIKTEKTNSSGISPLVLISVIIIVAGILFYTTKNRR</sequence>
<feature type="domain" description="Transcobalamin-like C-terminal" evidence="4">
    <location>
        <begin position="192"/>
        <end position="245"/>
    </location>
</feature>
<evidence type="ECO:0000313" key="6">
    <source>
        <dbReference type="Proteomes" id="UP001301797"/>
    </source>
</evidence>
<organism evidence="5 6">
    <name type="scientific">Methanochimaera problematica</name>
    <dbReference type="NCBI Taxonomy" id="2609417"/>
    <lineage>
        <taxon>Archaea</taxon>
        <taxon>Methanobacteriati</taxon>
        <taxon>Methanobacteriota</taxon>
        <taxon>Stenosarchaea group</taxon>
        <taxon>Methanomicrobia</taxon>
        <taxon>Methanomicrobiales</taxon>
        <taxon>Methanomicrobiaceae</taxon>
        <taxon>Methanochimaera</taxon>
    </lineage>
</organism>
<keyword evidence="6" id="KW-1185">Reference proteome</keyword>
<protein>
    <submittedName>
        <fullName evidence="5">DUF4430 domain-containing protein</fullName>
    </submittedName>
</protein>
<dbReference type="InterPro" id="IPR027954">
    <property type="entry name" value="Transcobalamin-like_C"/>
</dbReference>
<evidence type="ECO:0000256" key="1">
    <source>
        <dbReference type="SAM" id="MobiDB-lite"/>
    </source>
</evidence>
<evidence type="ECO:0000259" key="3">
    <source>
        <dbReference type="Pfam" id="PF13360"/>
    </source>
</evidence>
<keyword evidence="2" id="KW-0472">Membrane</keyword>
<feature type="compositionally biased region" description="Polar residues" evidence="1">
    <location>
        <begin position="1034"/>
        <end position="1047"/>
    </location>
</feature>
<accession>A0AA97FAN6</accession>
<dbReference type="Gene3D" id="2.170.130.30">
    <property type="match status" value="5"/>
</dbReference>
<keyword evidence="2" id="KW-0812">Transmembrane</keyword>
<evidence type="ECO:0000259" key="4">
    <source>
        <dbReference type="Pfam" id="PF14478"/>
    </source>
</evidence>
<evidence type="ECO:0000256" key="2">
    <source>
        <dbReference type="SAM" id="Phobius"/>
    </source>
</evidence>
<dbReference type="Proteomes" id="UP001301797">
    <property type="component" value="Chromosome"/>
</dbReference>